<accession>A0A415TTN0</accession>
<dbReference type="GO" id="GO:0006614">
    <property type="term" value="P:SRP-dependent cotranslational protein targeting to membrane"/>
    <property type="evidence" value="ECO:0007669"/>
    <property type="project" value="UniProtKB-UniRule"/>
</dbReference>
<dbReference type="InterPro" id="IPR020006">
    <property type="entry name" value="FlhF"/>
</dbReference>
<name>A0A415TTN0_9FIRM</name>
<evidence type="ECO:0000256" key="7">
    <source>
        <dbReference type="ARBA" id="ARBA00022795"/>
    </source>
</evidence>
<organism evidence="17 18">
    <name type="scientific">Roseburia intestinalis</name>
    <dbReference type="NCBI Taxonomy" id="166486"/>
    <lineage>
        <taxon>Bacteria</taxon>
        <taxon>Bacillati</taxon>
        <taxon>Bacillota</taxon>
        <taxon>Clostridia</taxon>
        <taxon>Lachnospirales</taxon>
        <taxon>Lachnospiraceae</taxon>
        <taxon>Roseburia</taxon>
    </lineage>
</organism>
<feature type="coiled-coil region" evidence="14">
    <location>
        <begin position="117"/>
        <end position="148"/>
    </location>
</feature>
<evidence type="ECO:0000256" key="5">
    <source>
        <dbReference type="ARBA" id="ARBA00022475"/>
    </source>
</evidence>
<dbReference type="GO" id="GO:0044781">
    <property type="term" value="P:bacterial-type flagellum organization"/>
    <property type="evidence" value="ECO:0007669"/>
    <property type="project" value="UniProtKB-UniRule"/>
</dbReference>
<keyword evidence="7" id="KW-1005">Bacterial flagellum biogenesis</keyword>
<reference evidence="17 18" key="1">
    <citation type="submission" date="2018-08" db="EMBL/GenBank/DDBJ databases">
        <title>A genome reference for cultivated species of the human gut microbiota.</title>
        <authorList>
            <person name="Zou Y."/>
            <person name="Xue W."/>
            <person name="Luo G."/>
        </authorList>
    </citation>
    <scope>NUCLEOTIDE SEQUENCE [LARGE SCALE GENOMIC DNA]</scope>
    <source>
        <strain evidence="17 18">AF31-21AC</strain>
    </source>
</reference>
<protein>
    <recommendedName>
        <fullName evidence="3 13">Flagellar biosynthesis protein FlhF</fullName>
    </recommendedName>
</protein>
<evidence type="ECO:0000259" key="16">
    <source>
        <dbReference type="SMART" id="SM00962"/>
    </source>
</evidence>
<dbReference type="Proteomes" id="UP000283586">
    <property type="component" value="Unassembled WGS sequence"/>
</dbReference>
<dbReference type="Gene3D" id="1.20.120.1380">
    <property type="entry name" value="Flagellar FlhF biosynthesis protein, N domain"/>
    <property type="match status" value="1"/>
</dbReference>
<dbReference type="InterPro" id="IPR047040">
    <property type="entry name" value="FlhF__GTPase_dom"/>
</dbReference>
<evidence type="ECO:0000256" key="6">
    <source>
        <dbReference type="ARBA" id="ARBA00022741"/>
    </source>
</evidence>
<dbReference type="PANTHER" id="PTHR43134">
    <property type="entry name" value="SIGNAL RECOGNITION PARTICLE RECEPTOR SUBUNIT ALPHA"/>
    <property type="match status" value="1"/>
</dbReference>
<dbReference type="InterPro" id="IPR003593">
    <property type="entry name" value="AAA+_ATPase"/>
</dbReference>
<comment type="function">
    <text evidence="12">Necessary for flagellar biosynthesis. May be involved in translocation of the flagellum.</text>
</comment>
<gene>
    <name evidence="17" type="primary">flhF</name>
    <name evidence="17" type="ORF">DWZ31_10595</name>
</gene>
<dbReference type="PANTHER" id="PTHR43134:SF3">
    <property type="entry name" value="FLAGELLAR BIOSYNTHESIS PROTEIN FLHF"/>
    <property type="match status" value="1"/>
</dbReference>
<dbReference type="SMART" id="SM00962">
    <property type="entry name" value="SRP54"/>
    <property type="match status" value="1"/>
</dbReference>
<evidence type="ECO:0000256" key="4">
    <source>
        <dbReference type="ARBA" id="ARBA00022448"/>
    </source>
</evidence>
<feature type="domain" description="SRP54-type proteins GTP-binding" evidence="16">
    <location>
        <begin position="225"/>
        <end position="419"/>
    </location>
</feature>
<evidence type="ECO:0000259" key="15">
    <source>
        <dbReference type="SMART" id="SM00382"/>
    </source>
</evidence>
<keyword evidence="11" id="KW-1006">Bacterial flagellum protein export</keyword>
<dbReference type="AlphaFoldDB" id="A0A415TTN0"/>
<dbReference type="InterPro" id="IPR000897">
    <property type="entry name" value="SRP54_GTPase_dom"/>
</dbReference>
<evidence type="ECO:0000256" key="9">
    <source>
        <dbReference type="ARBA" id="ARBA00023134"/>
    </source>
</evidence>
<dbReference type="GO" id="GO:0005047">
    <property type="term" value="F:signal recognition particle binding"/>
    <property type="evidence" value="ECO:0007669"/>
    <property type="project" value="TreeGrafter"/>
</dbReference>
<dbReference type="NCBIfam" id="TIGR03499">
    <property type="entry name" value="FlhF"/>
    <property type="match status" value="1"/>
</dbReference>
<feature type="domain" description="AAA+ ATPase" evidence="15">
    <location>
        <begin position="224"/>
        <end position="373"/>
    </location>
</feature>
<evidence type="ECO:0000256" key="1">
    <source>
        <dbReference type="ARBA" id="ARBA00004413"/>
    </source>
</evidence>
<dbReference type="FunFam" id="3.40.50.300:FF:000695">
    <property type="entry name" value="Flagellar biosynthesis regulator FlhF"/>
    <property type="match status" value="1"/>
</dbReference>
<dbReference type="GO" id="GO:0015031">
    <property type="term" value="P:protein transport"/>
    <property type="evidence" value="ECO:0007669"/>
    <property type="project" value="UniProtKB-KW"/>
</dbReference>
<dbReference type="SMART" id="SM00382">
    <property type="entry name" value="AAA"/>
    <property type="match status" value="1"/>
</dbReference>
<comment type="subcellular location">
    <subcellularLocation>
        <location evidence="1">Cell membrane</location>
        <topology evidence="1">Peripheral membrane protein</topology>
        <orientation evidence="1">Cytoplasmic side</orientation>
    </subcellularLocation>
</comment>
<keyword evidence="14" id="KW-0175">Coiled coil</keyword>
<dbReference type="SUPFAM" id="SSF52540">
    <property type="entry name" value="P-loop containing nucleoside triphosphate hydrolases"/>
    <property type="match status" value="1"/>
</dbReference>
<evidence type="ECO:0000256" key="2">
    <source>
        <dbReference type="ARBA" id="ARBA00008531"/>
    </source>
</evidence>
<dbReference type="GO" id="GO:0003924">
    <property type="term" value="F:GTPase activity"/>
    <property type="evidence" value="ECO:0007669"/>
    <property type="project" value="UniProtKB-UniRule"/>
</dbReference>
<comment type="similarity">
    <text evidence="2">Belongs to the GTP-binding SRP family.</text>
</comment>
<keyword evidence="4" id="KW-0813">Transport</keyword>
<dbReference type="GO" id="GO:0005886">
    <property type="term" value="C:plasma membrane"/>
    <property type="evidence" value="ECO:0007669"/>
    <property type="project" value="UniProtKB-SubCell"/>
</dbReference>
<dbReference type="Pfam" id="PF00448">
    <property type="entry name" value="SRP54"/>
    <property type="match status" value="1"/>
</dbReference>
<evidence type="ECO:0000256" key="3">
    <source>
        <dbReference type="ARBA" id="ARBA00014919"/>
    </source>
</evidence>
<evidence type="ECO:0000313" key="18">
    <source>
        <dbReference type="Proteomes" id="UP000283586"/>
    </source>
</evidence>
<keyword evidence="9" id="KW-0342">GTP-binding</keyword>
<evidence type="ECO:0000256" key="14">
    <source>
        <dbReference type="SAM" id="Coils"/>
    </source>
</evidence>
<evidence type="ECO:0000256" key="12">
    <source>
        <dbReference type="ARBA" id="ARBA00025337"/>
    </source>
</evidence>
<proteinExistence type="inferred from homology"/>
<keyword evidence="17" id="KW-0969">Cilium</keyword>
<sequence>MTINKYQGKTKEEAIEKAKQELGEGAVVMNVKEIKPTGMFKAWKSSVFEVTAAKEEKDDFVDPRQVADLAAKTVKTLNLAADEKISPKEFSNDRTQDILSGRLTSAPELHAPELHAKDGLEKRLENLSNILEKQLSVEESRQKEVKEEEKEHQVVNPEGLQFIKMLYRTLLENEVNEKYVNQILDEAEKVMHSGSSVDVILSNVYQKMILKLGQPDTICVTGKKPRIIFFVGPTGVGKTTTIAKIASKYKLEMGMKIAFLTADTYRIAATEQLRVYANILDAPMSIIYSSEEMNAAIERVSEYDLIFVDTAGFSHKNDEQCNDMKKMLAGLDEAYEREVYLVVSATTKYKDLLEIADRYKEIADYKLIFTKLDETEAYGNIYNIKMYSGAPLSYMTNGQNVPDDIEEFNTQKIVKQLLGGR</sequence>
<keyword evidence="5" id="KW-1003">Cell membrane</keyword>
<evidence type="ECO:0000256" key="10">
    <source>
        <dbReference type="ARBA" id="ARBA00023136"/>
    </source>
</evidence>
<dbReference type="EMBL" id="QRQN01000012">
    <property type="protein sequence ID" value="RHN07429.1"/>
    <property type="molecule type" value="Genomic_DNA"/>
</dbReference>
<keyword evidence="10" id="KW-0472">Membrane</keyword>
<evidence type="ECO:0000256" key="11">
    <source>
        <dbReference type="ARBA" id="ARBA00023225"/>
    </source>
</evidence>
<evidence type="ECO:0000313" key="17">
    <source>
        <dbReference type="EMBL" id="RHN07429.1"/>
    </source>
</evidence>
<dbReference type="InterPro" id="IPR027417">
    <property type="entry name" value="P-loop_NTPase"/>
</dbReference>
<keyword evidence="17" id="KW-0966">Cell projection</keyword>
<dbReference type="GO" id="GO:0005525">
    <property type="term" value="F:GTP binding"/>
    <property type="evidence" value="ECO:0007669"/>
    <property type="project" value="UniProtKB-UniRule"/>
</dbReference>
<keyword evidence="6" id="KW-0547">Nucleotide-binding</keyword>
<keyword evidence="17" id="KW-0282">Flagellum</keyword>
<evidence type="ECO:0000256" key="8">
    <source>
        <dbReference type="ARBA" id="ARBA00022927"/>
    </source>
</evidence>
<comment type="caution">
    <text evidence="17">The sequence shown here is derived from an EMBL/GenBank/DDBJ whole genome shotgun (WGS) entry which is preliminary data.</text>
</comment>
<dbReference type="RefSeq" id="WP_118488821.1">
    <property type="nucleotide sequence ID" value="NZ_QRQN01000012.1"/>
</dbReference>
<dbReference type="CDD" id="cd17873">
    <property type="entry name" value="FlhF"/>
    <property type="match status" value="1"/>
</dbReference>
<keyword evidence="8" id="KW-0653">Protein transport</keyword>
<dbReference type="Gene3D" id="3.40.50.300">
    <property type="entry name" value="P-loop containing nucleotide triphosphate hydrolases"/>
    <property type="match status" value="1"/>
</dbReference>
<evidence type="ECO:0000256" key="13">
    <source>
        <dbReference type="NCBIfam" id="TIGR03499"/>
    </source>
</evidence>